<feature type="region of interest" description="Disordered" evidence="4">
    <location>
        <begin position="2174"/>
        <end position="2198"/>
    </location>
</feature>
<keyword evidence="2" id="KW-0964">Secreted</keyword>
<dbReference type="Gene3D" id="6.20.200.20">
    <property type="match status" value="1"/>
</dbReference>
<evidence type="ECO:0000313" key="7">
    <source>
        <dbReference type="RefSeq" id="XP_022237550.1"/>
    </source>
</evidence>
<evidence type="ECO:0000259" key="5">
    <source>
        <dbReference type="PROSITE" id="PS50184"/>
    </source>
</evidence>
<dbReference type="PROSITE" id="PS50184">
    <property type="entry name" value="VWFC_2"/>
    <property type="match status" value="3"/>
</dbReference>
<accession>A0ABM1S1P5</accession>
<evidence type="ECO:0000256" key="4">
    <source>
        <dbReference type="SAM" id="MobiDB-lite"/>
    </source>
</evidence>
<evidence type="ECO:0000256" key="1">
    <source>
        <dbReference type="ARBA" id="ARBA00004613"/>
    </source>
</evidence>
<feature type="compositionally biased region" description="Low complexity" evidence="4">
    <location>
        <begin position="2612"/>
        <end position="2631"/>
    </location>
</feature>
<feature type="region of interest" description="Disordered" evidence="4">
    <location>
        <begin position="1955"/>
        <end position="1986"/>
    </location>
</feature>
<sequence length="3146" mass="346058">MLNHYANGEQIATNEPCLNCTCNNSMLMCYLRVCPFVRPVDEDCIVEKEEGECCPKITCPEGCYLNGQYYQEGAQLPPTEDRPCEVCYCILNSTACVMQECALQVEGCSPVYQKGACCPSRYNCTKNSATTAPPPIMEEKESEGCMVENQFFPDGEPVETDDPCEHCYCMGNEVVCAIQTCKPPGSACIPIPDQENKCCPEKYDCPTTDIPIITTTEMDNITKDDVINTEISELVPSEQTLSEPTYTVHIDSDKTTLGQATSEENITTTPHTVLEEEFITTATLPKHLAIKLIPEKEESMSGKEITTVTEKHVPVTSGTKTPGIPTTETFTLFAGEKVDVTVKPKFPGKEEELTSGQEITTVIEERVPVTKTTEKLTTTQHPVIVKPTSNTRHVIIPAGIPGEVRETVTTEQIKQVETTTKPENTHIVTRLDIADSILQKQTPTQTSRIGEKSTAQTLSVEREITTPAVEIGFEITTQTAEVEKEITKLISEVGEEATTQTVQAERETTQQSTGYDEIIITKAVQIEKETTPPTLEVGKKNTSVTEVKKTTTHTAEVENEITEVVEITSDVAQFEKETTTQALRIDKETPTLVTDFKVKTITQANQVEKEITNPVTEIEEKTTQTVLVEKETTTSSTEYGEEMKTPAVEVEKESTAATFQEIVEITTQISQFEKETKSQSSVVNKETTTQTSQVEKENAEIMTQVYKLEKETTTQNSQVEKESTTSDVEFVEKVTTQTVQSEKETTLPSLDVERNTTSETAVTKTITQTFEHNKETITPAFEEDAEITTQVSKLEKETTTTATDAGVKTITQANQVEKKTTTQTSQVEKETTTPDVEFVEKVTTQTVQSEKETTALYLEVKRNTTSETAVNKTITQTFEHNKETITPAFEEDAEITTQVSKLEKETTTTATDAGVKTITQANQVEKKTTTQTSQVEKETTTPDVEFETITPAFEEDAEITTQVSKLEKETTTTATDAGVKTITQANQVEEKTTTQTSQVEKETTTSDVEFVEKVTTQTVQSEKETTLPSLEVERNTTSETAVNKTITQIFEVEKESVTPVTEVGLKITTKTGETENEFRISTSDVEDIITTQTVEVEKNATIPSTDVVKEYTTLDDVIDRDTTKPTDEVDKATTVTTTIEIEKELTSPTFKTDKDNKSPNFEFVMEVTTTSIGAEKENFIATAEIDKEITMPPVEVNKKSTASDVAINKESITPTTEIEREIKTTTQESKTTFDVGTTKTPTVHVVKETTTQTINIYKEPTTPPVEIDSTKIPVVDVDKEITTLIKSHADTVNEETIKPATGVENTETPSVEVEDTTTEILTVRNEATPHVNIEETSKLSVEVEELTVKGIIAGKQTITSTTGVEKTTTSSVQVEETTVLDKTSSSMGEIQNETSTVEVTKLSLGTENTVTVKPVEKHFSTPSLEQQEPTVTFKNEINDSTTVLASVLTSSEILGWLYGFAPGAMTTSKPSEETGHQQANKDLSTENPTESNVTYTTTITSLNTQKEHLPDKQFGTLITEATLGVDNEIILTEMYSVKQEDVTTSEFPHISTQAIMTTPKSAYTATDENETSLKNVSTTINEELTTPEDTNSVTKKKGITPKGAYPVTEIIPTLKDVKTVTEEDVTIPKNSNTVIAEGIATLEEDTSFEETYTENVDGFMQKEDHIFPEKLLSKHSENTDPFTSTPTSTMSPTAETFTRKDWTTYITGPYETSTERDPTEDNISLTTEASPDEITSEASNKTNEWTNYFPVKVGTARPSIVGESLVIDTSNSTEHPVTTTDAITTEKRIYSVTEMEKPSTTLTNEWSEKLLSTKNPSTETLMTQTHTRLEVTYLHSTEPPVPESINLVHTRTTESDNQTDNYTNITIFDEPTTEQSNTTATELRLPTVPAKSVVSNSTTFSSDVTFQEMHEEAAKTTKFSEAISDPITESTLDSKTTKVTKDSYEKKNESFDMTTVASKDTTGTSGSLDRTEAVQDSTPKSEVSSTKFMESDTFHNDEHTQTYVPLINLTKESFEVTTKKIPMTTAEWIFEETNVKGNREDFSNYKITPESHEIKTWITTISGETDVEIDLSTGTTNLEKEEGTTLFSTSRTREIQGETTTNSPENTTLTSTLTIKDETLQDKTETKVSEVTTSSVNQKEKSEGIFTSGTTASSGIEETTMYFTSALREKDVQEITQNSNSEVSTSSVQETDKTENKVTSDTTIFMVSDEERPLSLTSSAKDENLQNKSEAETLKVKTSSLGQMEEVEGKVTSGTTTSVYLKETTFSSTPATKDKYLQDRTEANVSKVITSSVGQPEKVEGEITSGTTMSFGVKDTTLSSNSATMDQDRQDITETTVPDMTSGFVQTEKVEEKVISGTNTSFEIEETTLFSTSDTKDQDLQDISEATVSEMTTNSVHSEKVEDKLTSRTNTSFEIEDTTLSSISATKDEDVQDITEAIVSEMTTSSVHTEKVEDKVTSRTSTSFEIEEATLSSTPATKDQNLQDRTEATVSEVTDISVKQTDKVGGKVISGTNTSFEIEETTLFSTSDTKDQDLQDISEATVSEVTTSSVETEKVEEKVTSGTNTTFEIEETTLSSTSTTKNQDFPDITEATVSEMTTSSVHTEKVEGKVTSVNSSSFESEETTQFSTSATKGQDVQDITEAAVSEMTTSSVQTEKVQDKVTSGTNTTFEIEETTLSSTPATQDQNLQDRTEAIFSEVTDISVNQTDKVGGKVISGTNTPIAFEETILTSTSATKDQDLQDRTEATVSEVSTSSIIKTNQIGGKVTSVNISSFENEETTLSSTSATKNQNIQHRTESERSEGTTVSVKEIEEVEGKVTSGTNASFEVEETTLSSISATKDENLQDRFGGGILDITNSSGNIEEELTLTTFSSTDFDNVTSSLSLDKKNQAFRETNETRYLERTNSNISIADIYDVSVSGNLQDTIKISTVTESTENHDTIISRLSTTENPFPVGNTSKEAGNIESTTASYVAVKTTTRQPVQPTLFPGFPLVISEGACVFDGRIYQSAEQIQRPDACEFCFCFHGDILCIKQTCPPPRVGCKKVPISGYCCPRYECPVKMMSMTTTSNTPIPTRSRLRKILKRSVEVQGCQVNKEFYRVGKTVTSLSNPCMRCQCGEVGLLTCDPQPCKPKPPLLLQLNKRFFTSL</sequence>
<feature type="compositionally biased region" description="Polar residues" evidence="4">
    <location>
        <begin position="2174"/>
        <end position="2189"/>
    </location>
</feature>
<keyword evidence="6" id="KW-1185">Reference proteome</keyword>
<keyword evidence="3" id="KW-0732">Signal</keyword>
<comment type="subcellular location">
    <subcellularLocation>
        <location evidence="1">Secreted</location>
    </subcellularLocation>
</comment>
<dbReference type="Proteomes" id="UP000694941">
    <property type="component" value="Unplaced"/>
</dbReference>
<evidence type="ECO:0000256" key="3">
    <source>
        <dbReference type="ARBA" id="ARBA00022729"/>
    </source>
</evidence>
<reference evidence="7" key="1">
    <citation type="submission" date="2025-08" db="UniProtKB">
        <authorList>
            <consortium name="RefSeq"/>
        </authorList>
    </citation>
    <scope>IDENTIFICATION</scope>
    <source>
        <tissue evidence="7">Muscle</tissue>
    </source>
</reference>
<name>A0ABM1S1P5_LIMPO</name>
<feature type="region of interest" description="Disordered" evidence="4">
    <location>
        <begin position="2775"/>
        <end position="2806"/>
    </location>
</feature>
<feature type="domain" description="VWFC" evidence="5">
    <location>
        <begin position="143"/>
        <end position="206"/>
    </location>
</feature>
<dbReference type="SMART" id="SM00214">
    <property type="entry name" value="VWC"/>
    <property type="match status" value="4"/>
</dbReference>
<dbReference type="PANTHER" id="PTHR46698">
    <property type="entry name" value="CROSSVEINLESS 2"/>
    <property type="match status" value="1"/>
</dbReference>
<feature type="region of interest" description="Disordered" evidence="4">
    <location>
        <begin position="2612"/>
        <end position="2634"/>
    </location>
</feature>
<feature type="domain" description="VWFC" evidence="5">
    <location>
        <begin position="2996"/>
        <end position="3057"/>
    </location>
</feature>
<evidence type="ECO:0000313" key="6">
    <source>
        <dbReference type="Proteomes" id="UP000694941"/>
    </source>
</evidence>
<gene>
    <name evidence="7" type="primary">LOC106478263</name>
</gene>
<feature type="domain" description="VWFC" evidence="5">
    <location>
        <begin position="5"/>
        <end position="60"/>
    </location>
</feature>
<feature type="compositionally biased region" description="Polar residues" evidence="4">
    <location>
        <begin position="2775"/>
        <end position="2792"/>
    </location>
</feature>
<dbReference type="RefSeq" id="XP_022237550.1">
    <property type="nucleotide sequence ID" value="XM_022381842.1"/>
</dbReference>
<feature type="region of interest" description="Disordered" evidence="4">
    <location>
        <begin position="1466"/>
        <end position="1492"/>
    </location>
</feature>
<dbReference type="PANTHER" id="PTHR46698:SF3">
    <property type="entry name" value="TENECTIN ISOFORM 1-RELATED"/>
    <property type="match status" value="1"/>
</dbReference>
<proteinExistence type="predicted"/>
<dbReference type="InterPro" id="IPR052424">
    <property type="entry name" value="Kielin_Chordin-BMP_Reg"/>
</dbReference>
<dbReference type="GeneID" id="106478263"/>
<organism evidence="6 7">
    <name type="scientific">Limulus polyphemus</name>
    <name type="common">Atlantic horseshoe crab</name>
    <dbReference type="NCBI Taxonomy" id="6850"/>
    <lineage>
        <taxon>Eukaryota</taxon>
        <taxon>Metazoa</taxon>
        <taxon>Ecdysozoa</taxon>
        <taxon>Arthropoda</taxon>
        <taxon>Chelicerata</taxon>
        <taxon>Merostomata</taxon>
        <taxon>Xiphosura</taxon>
        <taxon>Limulidae</taxon>
        <taxon>Limulus</taxon>
    </lineage>
</organism>
<feature type="compositionally biased region" description="Polar residues" evidence="4">
    <location>
        <begin position="1476"/>
        <end position="1492"/>
    </location>
</feature>
<dbReference type="InterPro" id="IPR001007">
    <property type="entry name" value="VWF_dom"/>
</dbReference>
<protein>
    <submittedName>
        <fullName evidence="7">Mucin-3A-like</fullName>
    </submittedName>
</protein>
<dbReference type="SUPFAM" id="SSF57603">
    <property type="entry name" value="FnI-like domain"/>
    <property type="match status" value="4"/>
</dbReference>
<evidence type="ECO:0000256" key="2">
    <source>
        <dbReference type="ARBA" id="ARBA00022525"/>
    </source>
</evidence>